<comment type="similarity">
    <text evidence="1">Belongs to the polysaccharide lyase 8 family.</text>
</comment>
<dbReference type="Gene3D" id="2.70.98.10">
    <property type="match status" value="1"/>
</dbReference>
<dbReference type="EMBL" id="JBIBDZ010000013">
    <property type="protein sequence ID" value="MFF5923210.1"/>
    <property type="molecule type" value="Genomic_DNA"/>
</dbReference>
<dbReference type="InterPro" id="IPR014718">
    <property type="entry name" value="GH-type_carb-bd"/>
</dbReference>
<dbReference type="SUPFAM" id="SSF74650">
    <property type="entry name" value="Galactose mutarotase-like"/>
    <property type="match status" value="1"/>
</dbReference>
<feature type="domain" description="Polysaccharide lyase 8 N-terminal alpha-helical" evidence="6">
    <location>
        <begin position="58"/>
        <end position="383"/>
    </location>
</feature>
<sequence>MPSPWPRRTFLHAAGGGALALGLTGTLAHPSGASDVPAVAGTSTSTSDAEFDALRGKWRDLVLGTGFSPTAEPFRTILGTLGTTAAGYLATMAPASGSLWPGRSWADPEPDLDAESYAFSATMNDAYNRLRTMAEAYSQPGTGLTGDTALRDAVLTGLDHLYSEVYNEHTTRYGNWYNWQIGAPQALMDTCVLMYDHLPATRIADYCRAVDAFVPDSVFASYTGTSTGANRVDLCRGVVLRGIVGKDPAKITLASQALAPVFPYVTSGDGFYDDGSFVQHRNVPYIGGYGAVLHDGVGRLLALLRGSHWEVTGPGTQLFLDTIEKAVAPFIYNGLIMDNVSSRGVSRIGTNEHQRAHGLMATILLVGQGASPEENARWRAMVKGWLQRDYYYPALKNPGLSLIRASLLQALQDDTSVKAAPEPVEHRLFPNMARATHRRRDWAASFSMASNRIAHYEFGNGEHARGYHTGAGWLSWWGGDFGLEQYSDAYWPTVDPYRLPGITASRKPLADGEGGNWGQPMPDAAWVGGTTDGEYAAVGQHLKGLSSTLDARKSWFCLDDSVVCLGAGITAKDGHAVETTVDNRALGATGAPVLTVDGRPQPVAQGWTATFDDARWAHIAGQAGYVFPAGVTLGAVREERTGSWRDINTGGSPDPITRRYLTLFTDHGVDPAGGAYAYVLLPGASARATAHRSRDRGWLRILANSVSQQGVRVPKLGLTAVNFWSAGTVERLRTSAPASVLVREHRNGTATLVVSDPARQATSLEVLWNRRVTKVLSRPATVTAATTGSSLKLTFGDLTGQAGAPQRITVRLG</sequence>
<evidence type="ECO:0000256" key="1">
    <source>
        <dbReference type="ARBA" id="ARBA00006699"/>
    </source>
</evidence>
<organism evidence="7 8">
    <name type="scientific">Streptomyces flavochromogenes</name>
    <dbReference type="NCBI Taxonomy" id="68199"/>
    <lineage>
        <taxon>Bacteria</taxon>
        <taxon>Bacillati</taxon>
        <taxon>Actinomycetota</taxon>
        <taxon>Actinomycetes</taxon>
        <taxon>Kitasatosporales</taxon>
        <taxon>Streptomycetaceae</taxon>
        <taxon>Streptomyces</taxon>
    </lineage>
</organism>
<evidence type="ECO:0000259" key="4">
    <source>
        <dbReference type="Pfam" id="PF02278"/>
    </source>
</evidence>
<keyword evidence="8" id="KW-1185">Reference proteome</keyword>
<dbReference type="PANTHER" id="PTHR38481:SF1">
    <property type="entry name" value="HYALURONATE LYASE"/>
    <property type="match status" value="1"/>
</dbReference>
<proteinExistence type="inferred from homology"/>
<evidence type="ECO:0000259" key="5">
    <source>
        <dbReference type="Pfam" id="PF02884"/>
    </source>
</evidence>
<dbReference type="Pfam" id="PF08124">
    <property type="entry name" value="Lyase_8_N"/>
    <property type="match status" value="1"/>
</dbReference>
<keyword evidence="3 7" id="KW-0456">Lyase</keyword>
<dbReference type="InterPro" id="IPR011013">
    <property type="entry name" value="Gal_mutarotase_sf_dom"/>
</dbReference>
<dbReference type="PROSITE" id="PS51318">
    <property type="entry name" value="TAT"/>
    <property type="match status" value="1"/>
</dbReference>
<feature type="domain" description="Polysaccharide lyase family 8 central" evidence="4">
    <location>
        <begin position="426"/>
        <end position="685"/>
    </location>
</feature>
<feature type="domain" description="Polysaccharide lyase family 8 C-terminal" evidence="5">
    <location>
        <begin position="700"/>
        <end position="764"/>
    </location>
</feature>
<dbReference type="Proteomes" id="UP001602370">
    <property type="component" value="Unassembled WGS sequence"/>
</dbReference>
<dbReference type="InterPro" id="IPR004103">
    <property type="entry name" value="Lyase_8_C"/>
</dbReference>
<dbReference type="InterPro" id="IPR038970">
    <property type="entry name" value="Lyase_8"/>
</dbReference>
<reference evidence="7 8" key="1">
    <citation type="submission" date="2024-10" db="EMBL/GenBank/DDBJ databases">
        <title>The Natural Products Discovery Center: Release of the First 8490 Sequenced Strains for Exploring Actinobacteria Biosynthetic Diversity.</title>
        <authorList>
            <person name="Kalkreuter E."/>
            <person name="Kautsar S.A."/>
            <person name="Yang D."/>
            <person name="Bader C.D."/>
            <person name="Teijaro C.N."/>
            <person name="Fluegel L."/>
            <person name="Davis C.M."/>
            <person name="Simpson J.R."/>
            <person name="Lauterbach L."/>
            <person name="Steele A.D."/>
            <person name="Gui C."/>
            <person name="Meng S."/>
            <person name="Li G."/>
            <person name="Viehrig K."/>
            <person name="Ye F."/>
            <person name="Su P."/>
            <person name="Kiefer A.F."/>
            <person name="Nichols A."/>
            <person name="Cepeda A.J."/>
            <person name="Yan W."/>
            <person name="Fan B."/>
            <person name="Jiang Y."/>
            <person name="Adhikari A."/>
            <person name="Zheng C.-J."/>
            <person name="Schuster L."/>
            <person name="Cowan T.M."/>
            <person name="Smanski M.J."/>
            <person name="Chevrette M.G."/>
            <person name="De Carvalho L.P.S."/>
            <person name="Shen B."/>
        </authorList>
    </citation>
    <scope>NUCLEOTIDE SEQUENCE [LARGE SCALE GENOMIC DNA]</scope>
    <source>
        <strain evidence="7 8">NPDC012605</strain>
    </source>
</reference>
<protein>
    <submittedName>
        <fullName evidence="7">Polysaccharide lyase 8 family protein</fullName>
    </submittedName>
</protein>
<dbReference type="Pfam" id="PF02884">
    <property type="entry name" value="Lyase_8_C"/>
    <property type="match status" value="1"/>
</dbReference>
<dbReference type="PANTHER" id="PTHR38481">
    <property type="entry name" value="HYALURONATE LYASE"/>
    <property type="match status" value="1"/>
</dbReference>
<keyword evidence="2" id="KW-0732">Signal</keyword>
<evidence type="ECO:0000259" key="6">
    <source>
        <dbReference type="Pfam" id="PF08124"/>
    </source>
</evidence>
<dbReference type="InterPro" id="IPR008929">
    <property type="entry name" value="Chondroitin_lyas"/>
</dbReference>
<dbReference type="Pfam" id="PF02278">
    <property type="entry name" value="Lyase_8"/>
    <property type="match status" value="1"/>
</dbReference>
<name>A0ABW6Y0S0_9ACTN</name>
<gene>
    <name evidence="7" type="ORF">ACFY8C_33560</name>
</gene>
<dbReference type="CDD" id="cd01083">
    <property type="entry name" value="GAG_Lyase"/>
    <property type="match status" value="1"/>
</dbReference>
<dbReference type="InterPro" id="IPR003159">
    <property type="entry name" value="Lyase_8_central_dom"/>
</dbReference>
<accession>A0ABW6Y0S0</accession>
<dbReference type="RefSeq" id="WP_388310706.1">
    <property type="nucleotide sequence ID" value="NZ_JBIBDZ010000013.1"/>
</dbReference>
<dbReference type="InterPro" id="IPR012970">
    <property type="entry name" value="Lyase_8_alpha_N"/>
</dbReference>
<dbReference type="SUPFAM" id="SSF49863">
    <property type="entry name" value="Hyaluronate lyase-like, C-terminal domain"/>
    <property type="match status" value="1"/>
</dbReference>
<dbReference type="Gene3D" id="2.60.220.10">
    <property type="entry name" value="Polysaccharide lyase family 8-like, C-terminal"/>
    <property type="match status" value="1"/>
</dbReference>
<comment type="caution">
    <text evidence="7">The sequence shown here is derived from an EMBL/GenBank/DDBJ whole genome shotgun (WGS) entry which is preliminary data.</text>
</comment>
<evidence type="ECO:0000256" key="3">
    <source>
        <dbReference type="ARBA" id="ARBA00023239"/>
    </source>
</evidence>
<evidence type="ECO:0000256" key="2">
    <source>
        <dbReference type="ARBA" id="ARBA00022729"/>
    </source>
</evidence>
<dbReference type="InterPro" id="IPR011071">
    <property type="entry name" value="Lyase_8-like_C"/>
</dbReference>
<evidence type="ECO:0000313" key="8">
    <source>
        <dbReference type="Proteomes" id="UP001602370"/>
    </source>
</evidence>
<evidence type="ECO:0000313" key="7">
    <source>
        <dbReference type="EMBL" id="MFF5923210.1"/>
    </source>
</evidence>
<dbReference type="InterPro" id="IPR006311">
    <property type="entry name" value="TAT_signal"/>
</dbReference>
<dbReference type="Gene3D" id="1.50.10.100">
    <property type="entry name" value="Chondroitin AC/alginate lyase"/>
    <property type="match status" value="1"/>
</dbReference>
<dbReference type="GO" id="GO:0016829">
    <property type="term" value="F:lyase activity"/>
    <property type="evidence" value="ECO:0007669"/>
    <property type="project" value="UniProtKB-KW"/>
</dbReference>
<dbReference type="SUPFAM" id="SSF48230">
    <property type="entry name" value="Chondroitin AC/alginate lyase"/>
    <property type="match status" value="1"/>
</dbReference>